<evidence type="ECO:0000256" key="1">
    <source>
        <dbReference type="ARBA" id="ARBA00001946"/>
    </source>
</evidence>
<dbReference type="PANTHER" id="PTHR33653">
    <property type="entry name" value="RIBONUCLEASE VAPC2"/>
    <property type="match status" value="1"/>
</dbReference>
<dbReference type="EMBL" id="JBHFNS010000073">
    <property type="protein sequence ID" value="MFB2937468.1"/>
    <property type="molecule type" value="Genomic_DNA"/>
</dbReference>
<evidence type="ECO:0000259" key="8">
    <source>
        <dbReference type="Pfam" id="PF01850"/>
    </source>
</evidence>
<protein>
    <submittedName>
        <fullName evidence="9">Type II toxin-antitoxin system VapC family toxin</fullName>
    </submittedName>
</protein>
<dbReference type="InterPro" id="IPR002716">
    <property type="entry name" value="PIN_dom"/>
</dbReference>
<accession>A0ABV4YH63</accession>
<evidence type="ECO:0000313" key="9">
    <source>
        <dbReference type="EMBL" id="MFB2937468.1"/>
    </source>
</evidence>
<evidence type="ECO:0000256" key="6">
    <source>
        <dbReference type="ARBA" id="ARBA00022842"/>
    </source>
</evidence>
<dbReference type="Proteomes" id="UP001576776">
    <property type="component" value="Unassembled WGS sequence"/>
</dbReference>
<sequence>MSLWILDTDCVSLFQRGHSLVSERVNAANPQELAVTIITLEEQLYGRLNPIRRANSRDTLISTYAKLRATINYFKTVNLLDFDQEAYSCYAELLRQRTGVGTQDLKIAAIAISRNAILVSRNSRDFEKVPGLVFEDWTIE</sequence>
<keyword evidence="5" id="KW-0378">Hydrolase</keyword>
<keyword evidence="3" id="KW-0540">Nuclease</keyword>
<gene>
    <name evidence="9" type="ORF">ACE1B6_19645</name>
</gene>
<keyword evidence="10" id="KW-1185">Reference proteome</keyword>
<dbReference type="RefSeq" id="WP_413258949.1">
    <property type="nucleotide sequence ID" value="NZ_JBHFNS010000073.1"/>
</dbReference>
<organism evidence="9 10">
    <name type="scientific">Floridaenema fluviatile BLCC-F154</name>
    <dbReference type="NCBI Taxonomy" id="3153640"/>
    <lineage>
        <taxon>Bacteria</taxon>
        <taxon>Bacillati</taxon>
        <taxon>Cyanobacteriota</taxon>
        <taxon>Cyanophyceae</taxon>
        <taxon>Oscillatoriophycideae</taxon>
        <taxon>Aerosakkonematales</taxon>
        <taxon>Aerosakkonemataceae</taxon>
        <taxon>Floridanema</taxon>
        <taxon>Floridanema fluviatile</taxon>
    </lineage>
</organism>
<name>A0ABV4YH63_9CYAN</name>
<keyword evidence="2" id="KW-1277">Toxin-antitoxin system</keyword>
<feature type="domain" description="PIN" evidence="8">
    <location>
        <begin position="6"/>
        <end position="131"/>
    </location>
</feature>
<dbReference type="SUPFAM" id="SSF88723">
    <property type="entry name" value="PIN domain-like"/>
    <property type="match status" value="1"/>
</dbReference>
<keyword evidence="4" id="KW-0479">Metal-binding</keyword>
<comment type="cofactor">
    <cofactor evidence="1">
        <name>Mg(2+)</name>
        <dbReference type="ChEBI" id="CHEBI:18420"/>
    </cofactor>
</comment>
<evidence type="ECO:0000256" key="3">
    <source>
        <dbReference type="ARBA" id="ARBA00022722"/>
    </source>
</evidence>
<dbReference type="Gene3D" id="3.40.50.1010">
    <property type="entry name" value="5'-nuclease"/>
    <property type="match status" value="1"/>
</dbReference>
<proteinExistence type="inferred from homology"/>
<evidence type="ECO:0000256" key="2">
    <source>
        <dbReference type="ARBA" id="ARBA00022649"/>
    </source>
</evidence>
<reference evidence="9 10" key="1">
    <citation type="submission" date="2024-09" db="EMBL/GenBank/DDBJ databases">
        <title>Floridaenema gen nov. (Aerosakkonemataceae, Aerosakkonematales ord. nov., Cyanobacteria) from benthic tropical and subtropical fresh waters, with the description of four new species.</title>
        <authorList>
            <person name="Moretto J.A."/>
            <person name="Berthold D.E."/>
            <person name="Lefler F.W."/>
            <person name="Huang I.-S."/>
            <person name="Laughinghouse H. IV."/>
        </authorList>
    </citation>
    <scope>NUCLEOTIDE SEQUENCE [LARGE SCALE GENOMIC DNA]</scope>
    <source>
        <strain evidence="9 10">BLCC-F154</strain>
    </source>
</reference>
<dbReference type="Pfam" id="PF01850">
    <property type="entry name" value="PIN"/>
    <property type="match status" value="1"/>
</dbReference>
<dbReference type="InterPro" id="IPR029060">
    <property type="entry name" value="PIN-like_dom_sf"/>
</dbReference>
<dbReference type="CDD" id="cd09881">
    <property type="entry name" value="PIN_VapC4-5_FitB-like"/>
    <property type="match status" value="1"/>
</dbReference>
<dbReference type="InterPro" id="IPR050556">
    <property type="entry name" value="Type_II_TA_system_RNase"/>
</dbReference>
<evidence type="ECO:0000256" key="5">
    <source>
        <dbReference type="ARBA" id="ARBA00022801"/>
    </source>
</evidence>
<evidence type="ECO:0000256" key="7">
    <source>
        <dbReference type="ARBA" id="ARBA00038093"/>
    </source>
</evidence>
<evidence type="ECO:0000313" key="10">
    <source>
        <dbReference type="Proteomes" id="UP001576776"/>
    </source>
</evidence>
<dbReference type="PANTHER" id="PTHR33653:SF1">
    <property type="entry name" value="RIBONUCLEASE VAPC2"/>
    <property type="match status" value="1"/>
</dbReference>
<evidence type="ECO:0000256" key="4">
    <source>
        <dbReference type="ARBA" id="ARBA00022723"/>
    </source>
</evidence>
<keyword evidence="6" id="KW-0460">Magnesium</keyword>
<comment type="caution">
    <text evidence="9">The sequence shown here is derived from an EMBL/GenBank/DDBJ whole genome shotgun (WGS) entry which is preliminary data.</text>
</comment>
<comment type="similarity">
    <text evidence="7">Belongs to the PINc/VapC protein family.</text>
</comment>